<evidence type="ECO:0000313" key="5">
    <source>
        <dbReference type="EMBL" id="MFD2646250.1"/>
    </source>
</evidence>
<keyword evidence="2" id="KW-0238">DNA-binding</keyword>
<name>A0ABW5QF70_9HYPH</name>
<comment type="caution">
    <text evidence="5">The sequence shown here is derived from an EMBL/GenBank/DDBJ whole genome shotgun (WGS) entry which is preliminary data.</text>
</comment>
<dbReference type="InterPro" id="IPR036390">
    <property type="entry name" value="WH_DNA-bd_sf"/>
</dbReference>
<dbReference type="Pfam" id="PF07729">
    <property type="entry name" value="FCD"/>
    <property type="match status" value="1"/>
</dbReference>
<dbReference type="Proteomes" id="UP001597521">
    <property type="component" value="Unassembled WGS sequence"/>
</dbReference>
<evidence type="ECO:0000256" key="1">
    <source>
        <dbReference type="ARBA" id="ARBA00023015"/>
    </source>
</evidence>
<dbReference type="EMBL" id="JBHUNP010000001">
    <property type="protein sequence ID" value="MFD2646250.1"/>
    <property type="molecule type" value="Genomic_DNA"/>
</dbReference>
<organism evidence="5 6">
    <name type="scientific">Devosia albogilva</name>
    <dbReference type="NCBI Taxonomy" id="429726"/>
    <lineage>
        <taxon>Bacteria</taxon>
        <taxon>Pseudomonadati</taxon>
        <taxon>Pseudomonadota</taxon>
        <taxon>Alphaproteobacteria</taxon>
        <taxon>Hyphomicrobiales</taxon>
        <taxon>Devosiaceae</taxon>
        <taxon>Devosia</taxon>
    </lineage>
</organism>
<dbReference type="PROSITE" id="PS50949">
    <property type="entry name" value="HTH_GNTR"/>
    <property type="match status" value="1"/>
</dbReference>
<dbReference type="Gene3D" id="1.10.10.10">
    <property type="entry name" value="Winged helix-like DNA-binding domain superfamily/Winged helix DNA-binding domain"/>
    <property type="match status" value="1"/>
</dbReference>
<dbReference type="PANTHER" id="PTHR43537:SF5">
    <property type="entry name" value="UXU OPERON TRANSCRIPTIONAL REGULATOR"/>
    <property type="match status" value="1"/>
</dbReference>
<protein>
    <submittedName>
        <fullName evidence="5">FadR/GntR family transcriptional regulator</fullName>
    </submittedName>
</protein>
<dbReference type="InterPro" id="IPR000524">
    <property type="entry name" value="Tscrpt_reg_HTH_GntR"/>
</dbReference>
<evidence type="ECO:0000259" key="4">
    <source>
        <dbReference type="PROSITE" id="PS50949"/>
    </source>
</evidence>
<dbReference type="SMART" id="SM00895">
    <property type="entry name" value="FCD"/>
    <property type="match status" value="1"/>
</dbReference>
<evidence type="ECO:0000256" key="3">
    <source>
        <dbReference type="ARBA" id="ARBA00023163"/>
    </source>
</evidence>
<dbReference type="SUPFAM" id="SSF48008">
    <property type="entry name" value="GntR ligand-binding domain-like"/>
    <property type="match status" value="1"/>
</dbReference>
<dbReference type="PANTHER" id="PTHR43537">
    <property type="entry name" value="TRANSCRIPTIONAL REGULATOR, GNTR FAMILY"/>
    <property type="match status" value="1"/>
</dbReference>
<dbReference type="InterPro" id="IPR036388">
    <property type="entry name" value="WH-like_DNA-bd_sf"/>
</dbReference>
<sequence length="256" mass="27929">MTSQSREIIAPVTGVGMDATLTRGGDEAGPHYDKVFGFLREQLLSGALKSGDRLLPERELALRLGVSRPVVREVLRALSAIGVVEIRHGFGSIVRKPDFSEMGDVFTLMLAQQHDAVEDILEARIAIERQAIRLACQRSTAADITLLRSRLAELKATLHDPVAGAEADFAFHEAIIAAAHAPMLESLHAAIAALLRRSHYERRVRITALPELENYLADHHSQLLTAILDRDEAAADALLLSHFAIGATFERQAPLG</sequence>
<dbReference type="PRINTS" id="PR00035">
    <property type="entry name" value="HTHGNTR"/>
</dbReference>
<keyword evidence="6" id="KW-1185">Reference proteome</keyword>
<dbReference type="CDD" id="cd07377">
    <property type="entry name" value="WHTH_GntR"/>
    <property type="match status" value="1"/>
</dbReference>
<dbReference type="SUPFAM" id="SSF46785">
    <property type="entry name" value="Winged helix' DNA-binding domain"/>
    <property type="match status" value="1"/>
</dbReference>
<dbReference type="InterPro" id="IPR011711">
    <property type="entry name" value="GntR_C"/>
</dbReference>
<dbReference type="RefSeq" id="WP_386830718.1">
    <property type="nucleotide sequence ID" value="NZ_JBHUNP010000001.1"/>
</dbReference>
<dbReference type="SMART" id="SM00345">
    <property type="entry name" value="HTH_GNTR"/>
    <property type="match status" value="1"/>
</dbReference>
<dbReference type="Pfam" id="PF00392">
    <property type="entry name" value="GntR"/>
    <property type="match status" value="1"/>
</dbReference>
<accession>A0ABW5QF70</accession>
<gene>
    <name evidence="5" type="ORF">ACFSX5_00405</name>
</gene>
<dbReference type="InterPro" id="IPR008920">
    <property type="entry name" value="TF_FadR/GntR_C"/>
</dbReference>
<proteinExistence type="predicted"/>
<evidence type="ECO:0000256" key="2">
    <source>
        <dbReference type="ARBA" id="ARBA00023125"/>
    </source>
</evidence>
<reference evidence="6" key="1">
    <citation type="journal article" date="2019" name="Int. J. Syst. Evol. Microbiol.">
        <title>The Global Catalogue of Microorganisms (GCM) 10K type strain sequencing project: providing services to taxonomists for standard genome sequencing and annotation.</title>
        <authorList>
            <consortium name="The Broad Institute Genomics Platform"/>
            <consortium name="The Broad Institute Genome Sequencing Center for Infectious Disease"/>
            <person name="Wu L."/>
            <person name="Ma J."/>
        </authorList>
    </citation>
    <scope>NUCLEOTIDE SEQUENCE [LARGE SCALE GENOMIC DNA]</scope>
    <source>
        <strain evidence="6">CCM 7427</strain>
    </source>
</reference>
<dbReference type="Gene3D" id="1.20.120.530">
    <property type="entry name" value="GntR ligand-binding domain-like"/>
    <property type="match status" value="1"/>
</dbReference>
<feature type="domain" description="HTH gntR-type" evidence="4">
    <location>
        <begin position="29"/>
        <end position="97"/>
    </location>
</feature>
<keyword evidence="1" id="KW-0805">Transcription regulation</keyword>
<evidence type="ECO:0000313" key="6">
    <source>
        <dbReference type="Proteomes" id="UP001597521"/>
    </source>
</evidence>
<keyword evidence="3" id="KW-0804">Transcription</keyword>